<dbReference type="PATRIC" id="fig|442.7.peg.3454"/>
<evidence type="ECO:0000313" key="2">
    <source>
        <dbReference type="EMBL" id="KXV00153.1"/>
    </source>
</evidence>
<proteinExistence type="predicted"/>
<feature type="region of interest" description="Disordered" evidence="1">
    <location>
        <begin position="85"/>
        <end position="109"/>
    </location>
</feature>
<gene>
    <name evidence="2" type="ORF">AD929_13200</name>
</gene>
<organism evidence="2 3">
    <name type="scientific">Gluconobacter potus</name>
    <dbReference type="NCBI Taxonomy" id="2724927"/>
    <lineage>
        <taxon>Bacteria</taxon>
        <taxon>Pseudomonadati</taxon>
        <taxon>Pseudomonadota</taxon>
        <taxon>Alphaproteobacteria</taxon>
        <taxon>Acetobacterales</taxon>
        <taxon>Acetobacteraceae</taxon>
        <taxon>Gluconobacter</taxon>
    </lineage>
</organism>
<dbReference type="EMBL" id="LHZB01000118">
    <property type="protein sequence ID" value="KXV00153.1"/>
    <property type="molecule type" value="Genomic_DNA"/>
</dbReference>
<evidence type="ECO:0000256" key="1">
    <source>
        <dbReference type="SAM" id="MobiDB-lite"/>
    </source>
</evidence>
<evidence type="ECO:0000313" key="3">
    <source>
        <dbReference type="Proteomes" id="UP000075573"/>
    </source>
</evidence>
<name>A0A149QS72_9PROT</name>
<feature type="compositionally biased region" description="Low complexity" evidence="1">
    <location>
        <begin position="13"/>
        <end position="36"/>
    </location>
</feature>
<accession>A0A149QS72</accession>
<sequence>MASDAPVLDGNASRSGGFPVSGSPVSGSPSSGYSVSLTASSQEEGRRKALDLLGRDFAMATSAIEAESFQQGRYMGFFRSPASGAVPGAPVTGPATPDLGGTTPSDPQDDTPWPLPAYALMIAVDGHFHWMPHPGNPVTSPFTVVPTGGDTEDHRLVRSADFQSALQGEISDGIVALLKKYRTDTLIVLHDDSLVVVHGDDLTDPLPCPSAGTPNRVAEVARTVYPLFTSAGAHPG</sequence>
<protein>
    <submittedName>
        <fullName evidence="2">Uncharacterized protein</fullName>
    </submittedName>
</protein>
<comment type="caution">
    <text evidence="2">The sequence shown here is derived from an EMBL/GenBank/DDBJ whole genome shotgun (WGS) entry which is preliminary data.</text>
</comment>
<reference evidence="2 3" key="1">
    <citation type="submission" date="2015-06" db="EMBL/GenBank/DDBJ databases">
        <title>Improved classification and identification of acetic acid bacteria using matrix-assisted laser desorption/ionization time-of-flight mass spectrometry; Gluconobacter nephelii and Gluconobacter uchimurae are later heterotypic synonyms of Gluconobacter japonicus and Gluconobacter oxydans, respectively.</title>
        <authorList>
            <person name="Li L."/>
            <person name="Cleenwerck I."/>
            <person name="De Vuyst L."/>
            <person name="Vandamme P."/>
        </authorList>
    </citation>
    <scope>NUCLEOTIDE SEQUENCE [LARGE SCALE GENOMIC DNA]</scope>
    <source>
        <strain evidence="2 3">LMG 1764</strain>
    </source>
</reference>
<dbReference type="AlphaFoldDB" id="A0A149QS72"/>
<feature type="region of interest" description="Disordered" evidence="1">
    <location>
        <begin position="1"/>
        <end position="45"/>
    </location>
</feature>
<dbReference type="Proteomes" id="UP000075573">
    <property type="component" value="Unassembled WGS sequence"/>
</dbReference>